<evidence type="ECO:0000313" key="1">
    <source>
        <dbReference type="EMBL" id="GAA4947254.1"/>
    </source>
</evidence>
<evidence type="ECO:0000313" key="2">
    <source>
        <dbReference type="Proteomes" id="UP001500466"/>
    </source>
</evidence>
<proteinExistence type="predicted"/>
<organism evidence="1 2">
    <name type="scientific">Yinghuangia aomiensis</name>
    <dbReference type="NCBI Taxonomy" id="676205"/>
    <lineage>
        <taxon>Bacteria</taxon>
        <taxon>Bacillati</taxon>
        <taxon>Actinomycetota</taxon>
        <taxon>Actinomycetes</taxon>
        <taxon>Kitasatosporales</taxon>
        <taxon>Streptomycetaceae</taxon>
        <taxon>Yinghuangia</taxon>
    </lineage>
</organism>
<accession>A0ABP9GLB9</accession>
<comment type="caution">
    <text evidence="1">The sequence shown here is derived from an EMBL/GenBank/DDBJ whole genome shotgun (WGS) entry which is preliminary data.</text>
</comment>
<gene>
    <name evidence="1" type="ORF">GCM10023205_03920</name>
</gene>
<reference evidence="2" key="1">
    <citation type="journal article" date="2019" name="Int. J. Syst. Evol. Microbiol.">
        <title>The Global Catalogue of Microorganisms (GCM) 10K type strain sequencing project: providing services to taxonomists for standard genome sequencing and annotation.</title>
        <authorList>
            <consortium name="The Broad Institute Genomics Platform"/>
            <consortium name="The Broad Institute Genome Sequencing Center for Infectious Disease"/>
            <person name="Wu L."/>
            <person name="Ma J."/>
        </authorList>
    </citation>
    <scope>NUCLEOTIDE SEQUENCE [LARGE SCALE GENOMIC DNA]</scope>
    <source>
        <strain evidence="2">JCM 17986</strain>
    </source>
</reference>
<sequence length="90" mass="10013">MRDIAATIQAKQDNLVRADLGGGRVWRISRDGCAGGGHQGDHRGFDRQVRPRQNTAHLPYLGALGSPWRSCLVAAWWSRKPTAITLRPWP</sequence>
<protein>
    <submittedName>
        <fullName evidence="1">Uncharacterized protein</fullName>
    </submittedName>
</protein>
<name>A0ABP9GLB9_9ACTN</name>
<dbReference type="EMBL" id="BAABHS010000001">
    <property type="protein sequence ID" value="GAA4947254.1"/>
    <property type="molecule type" value="Genomic_DNA"/>
</dbReference>
<dbReference type="Proteomes" id="UP001500466">
    <property type="component" value="Unassembled WGS sequence"/>
</dbReference>
<keyword evidence="2" id="KW-1185">Reference proteome</keyword>